<keyword evidence="2" id="KW-1185">Reference proteome</keyword>
<protein>
    <submittedName>
        <fullName evidence="1">Uncharacterized protein</fullName>
    </submittedName>
</protein>
<comment type="caution">
    <text evidence="1">The sequence shown here is derived from an EMBL/GenBank/DDBJ whole genome shotgun (WGS) entry which is preliminary data.</text>
</comment>
<dbReference type="AlphaFoldDB" id="A0A550CKS8"/>
<organism evidence="1 2">
    <name type="scientific">Schizophyllum amplum</name>
    <dbReference type="NCBI Taxonomy" id="97359"/>
    <lineage>
        <taxon>Eukaryota</taxon>
        <taxon>Fungi</taxon>
        <taxon>Dikarya</taxon>
        <taxon>Basidiomycota</taxon>
        <taxon>Agaricomycotina</taxon>
        <taxon>Agaricomycetes</taxon>
        <taxon>Agaricomycetidae</taxon>
        <taxon>Agaricales</taxon>
        <taxon>Schizophyllaceae</taxon>
        <taxon>Schizophyllum</taxon>
    </lineage>
</organism>
<evidence type="ECO:0000313" key="1">
    <source>
        <dbReference type="EMBL" id="TRM65357.1"/>
    </source>
</evidence>
<evidence type="ECO:0000313" key="2">
    <source>
        <dbReference type="Proteomes" id="UP000320762"/>
    </source>
</evidence>
<proteinExistence type="predicted"/>
<name>A0A550CKS8_9AGAR</name>
<sequence length="102" mass="11933">MKNQLLVFSEVNELEIFSMNFSSINTLTFAVVHNLVPQHFPTVRVHPMHVPEWVRHMHDLKRVRFEGFCEAVCPGDEQLLVQQVKQLCKKVREVHVCGRDHS</sequence>
<dbReference type="EMBL" id="VDMD01000005">
    <property type="protein sequence ID" value="TRM65357.1"/>
    <property type="molecule type" value="Genomic_DNA"/>
</dbReference>
<accession>A0A550CKS8</accession>
<gene>
    <name evidence="1" type="ORF">BD626DRAFT_217434</name>
</gene>
<reference evidence="1 2" key="1">
    <citation type="journal article" date="2019" name="New Phytol.">
        <title>Comparative genomics reveals unique wood-decay strategies and fruiting body development in the Schizophyllaceae.</title>
        <authorList>
            <person name="Almasi E."/>
            <person name="Sahu N."/>
            <person name="Krizsan K."/>
            <person name="Balint B."/>
            <person name="Kovacs G.M."/>
            <person name="Kiss B."/>
            <person name="Cseklye J."/>
            <person name="Drula E."/>
            <person name="Henrissat B."/>
            <person name="Nagy I."/>
            <person name="Chovatia M."/>
            <person name="Adam C."/>
            <person name="LaButti K."/>
            <person name="Lipzen A."/>
            <person name="Riley R."/>
            <person name="Grigoriev I.V."/>
            <person name="Nagy L.G."/>
        </authorList>
    </citation>
    <scope>NUCLEOTIDE SEQUENCE [LARGE SCALE GENOMIC DNA]</scope>
    <source>
        <strain evidence="1 2">NL-1724</strain>
    </source>
</reference>
<dbReference type="Proteomes" id="UP000320762">
    <property type="component" value="Unassembled WGS sequence"/>
</dbReference>